<dbReference type="EMBL" id="CP136920">
    <property type="protein sequence ID" value="WOO41058.1"/>
    <property type="molecule type" value="Genomic_DNA"/>
</dbReference>
<name>A0AAQ3QV20_9BACT</name>
<organism evidence="1 2">
    <name type="scientific">Rubellicoccus peritrichatus</name>
    <dbReference type="NCBI Taxonomy" id="3080537"/>
    <lineage>
        <taxon>Bacteria</taxon>
        <taxon>Pseudomonadati</taxon>
        <taxon>Verrucomicrobiota</taxon>
        <taxon>Opitutia</taxon>
        <taxon>Puniceicoccales</taxon>
        <taxon>Cerasicoccaceae</taxon>
        <taxon>Rubellicoccus</taxon>
    </lineage>
</organism>
<evidence type="ECO:0008006" key="3">
    <source>
        <dbReference type="Google" id="ProtNLM"/>
    </source>
</evidence>
<protein>
    <recommendedName>
        <fullName evidence="3">Secreted protein</fullName>
    </recommendedName>
</protein>
<dbReference type="KEGG" id="puo:RZN69_20760"/>
<gene>
    <name evidence="1" type="ORF">RZN69_20760</name>
</gene>
<accession>A0AAQ3QV20</accession>
<keyword evidence="2" id="KW-1185">Reference proteome</keyword>
<proteinExistence type="predicted"/>
<dbReference type="AlphaFoldDB" id="A0AAQ3QV20"/>
<sequence>MTTKLQIGLITGIAALLFVGLRSMPDTECTFLHYQSPSVSVDGIEFCGDDNPTFIDLDRLSFPVKMDMSFEEPVISGQEAFFALTLETSEGKILHPYELAITHTKRLHVLVVDESLDDYHHVHPEPLGPSGQWGFSFTPQKAGRYRVFAEFVPSRTQQKVIGDFEFRVIPAEDGVISRSGGSEPVAIELDMESTPAQLSTAVENSFAIKFGQAVELEPVMGALGHMVAFDEALSGFAHLHPKYTGAEKAEQPELSFAFNTAKAGKYRLWAQVKISGEERFFPFDIVVQ</sequence>
<dbReference type="Proteomes" id="UP001304300">
    <property type="component" value="Chromosome"/>
</dbReference>
<evidence type="ECO:0000313" key="2">
    <source>
        <dbReference type="Proteomes" id="UP001304300"/>
    </source>
</evidence>
<evidence type="ECO:0000313" key="1">
    <source>
        <dbReference type="EMBL" id="WOO41058.1"/>
    </source>
</evidence>
<dbReference type="RefSeq" id="WP_317833404.1">
    <property type="nucleotide sequence ID" value="NZ_CP136920.1"/>
</dbReference>
<reference evidence="1 2" key="1">
    <citation type="submission" date="2023-10" db="EMBL/GenBank/DDBJ databases">
        <title>Rubellicoccus peritrichatus gen. nov., sp. nov., isolated from an algae of coral reef tank.</title>
        <authorList>
            <person name="Luo J."/>
        </authorList>
    </citation>
    <scope>NUCLEOTIDE SEQUENCE [LARGE SCALE GENOMIC DNA]</scope>
    <source>
        <strain evidence="1 2">CR14</strain>
    </source>
</reference>